<name>A0A9Q3FIC2_9BASI</name>
<reference evidence="1" key="1">
    <citation type="submission" date="2021-03" db="EMBL/GenBank/DDBJ databases">
        <title>Draft genome sequence of rust myrtle Austropuccinia psidii MF-1, a brazilian biotype.</title>
        <authorList>
            <person name="Quecine M.C."/>
            <person name="Pachon D.M.R."/>
            <person name="Bonatelli M.L."/>
            <person name="Correr F.H."/>
            <person name="Franceschini L.M."/>
            <person name="Leite T.F."/>
            <person name="Margarido G.R.A."/>
            <person name="Almeida C.A."/>
            <person name="Ferrarezi J.A."/>
            <person name="Labate C.A."/>
        </authorList>
    </citation>
    <scope>NUCLEOTIDE SEQUENCE</scope>
    <source>
        <strain evidence="1">MF-1</strain>
    </source>
</reference>
<sequence length="148" mass="17234">MGSVNESSARFKRQVEIDRLGEGITPHLTGDGLNFRRWSKSLIRLVERTHGDKSYFNTEDIDDNSDRNSEIQTYIEKLIAIDLLNSIEEEDEARKAYHSLRRQFEKHSWSHIMNLLDDLVNAPEALENLHEAFASTKTTISNWIFLDR</sequence>
<organism evidence="1 2">
    <name type="scientific">Austropuccinia psidii MF-1</name>
    <dbReference type="NCBI Taxonomy" id="1389203"/>
    <lineage>
        <taxon>Eukaryota</taxon>
        <taxon>Fungi</taxon>
        <taxon>Dikarya</taxon>
        <taxon>Basidiomycota</taxon>
        <taxon>Pucciniomycotina</taxon>
        <taxon>Pucciniomycetes</taxon>
        <taxon>Pucciniales</taxon>
        <taxon>Sphaerophragmiaceae</taxon>
        <taxon>Austropuccinia</taxon>
    </lineage>
</organism>
<dbReference type="AlphaFoldDB" id="A0A9Q3FIC2"/>
<protein>
    <submittedName>
        <fullName evidence="1">Uncharacterized protein</fullName>
    </submittedName>
</protein>
<dbReference type="EMBL" id="AVOT02042463">
    <property type="protein sequence ID" value="MBW0537861.1"/>
    <property type="molecule type" value="Genomic_DNA"/>
</dbReference>
<accession>A0A9Q3FIC2</accession>
<evidence type="ECO:0000313" key="2">
    <source>
        <dbReference type="Proteomes" id="UP000765509"/>
    </source>
</evidence>
<evidence type="ECO:0000313" key="1">
    <source>
        <dbReference type="EMBL" id="MBW0537861.1"/>
    </source>
</evidence>
<comment type="caution">
    <text evidence="1">The sequence shown here is derived from an EMBL/GenBank/DDBJ whole genome shotgun (WGS) entry which is preliminary data.</text>
</comment>
<keyword evidence="2" id="KW-1185">Reference proteome</keyword>
<gene>
    <name evidence="1" type="ORF">O181_077576</name>
</gene>
<dbReference type="Proteomes" id="UP000765509">
    <property type="component" value="Unassembled WGS sequence"/>
</dbReference>
<proteinExistence type="predicted"/>
<dbReference type="OrthoDB" id="1408296at2759"/>